<accession>A0AAN6YJ63</accession>
<gene>
    <name evidence="2" type="ORF">QBC37DRAFT_414224</name>
</gene>
<dbReference type="AlphaFoldDB" id="A0AAN6YJ63"/>
<evidence type="ECO:0000313" key="2">
    <source>
        <dbReference type="EMBL" id="KAK4217622.1"/>
    </source>
</evidence>
<feature type="signal peptide" evidence="1">
    <location>
        <begin position="1"/>
        <end position="20"/>
    </location>
</feature>
<reference evidence="2" key="1">
    <citation type="journal article" date="2023" name="Mol. Phylogenet. Evol.">
        <title>Genome-scale phylogeny and comparative genomics of the fungal order Sordariales.</title>
        <authorList>
            <person name="Hensen N."/>
            <person name="Bonometti L."/>
            <person name="Westerberg I."/>
            <person name="Brannstrom I.O."/>
            <person name="Guillou S."/>
            <person name="Cros-Aarteil S."/>
            <person name="Calhoun S."/>
            <person name="Haridas S."/>
            <person name="Kuo A."/>
            <person name="Mondo S."/>
            <person name="Pangilinan J."/>
            <person name="Riley R."/>
            <person name="LaButti K."/>
            <person name="Andreopoulos B."/>
            <person name="Lipzen A."/>
            <person name="Chen C."/>
            <person name="Yan M."/>
            <person name="Daum C."/>
            <person name="Ng V."/>
            <person name="Clum A."/>
            <person name="Steindorff A."/>
            <person name="Ohm R.A."/>
            <person name="Martin F."/>
            <person name="Silar P."/>
            <person name="Natvig D.O."/>
            <person name="Lalanne C."/>
            <person name="Gautier V."/>
            <person name="Ament-Velasquez S.L."/>
            <person name="Kruys A."/>
            <person name="Hutchinson M.I."/>
            <person name="Powell A.J."/>
            <person name="Barry K."/>
            <person name="Miller A.N."/>
            <person name="Grigoriev I.V."/>
            <person name="Debuchy R."/>
            <person name="Gladieux P."/>
            <person name="Hiltunen Thoren M."/>
            <person name="Johannesson H."/>
        </authorList>
    </citation>
    <scope>NUCLEOTIDE SEQUENCE</scope>
    <source>
        <strain evidence="2">PSN293</strain>
    </source>
</reference>
<keyword evidence="1" id="KW-0732">Signal</keyword>
<comment type="caution">
    <text evidence="2">The sequence shown here is derived from an EMBL/GenBank/DDBJ whole genome shotgun (WGS) entry which is preliminary data.</text>
</comment>
<evidence type="ECO:0008006" key="4">
    <source>
        <dbReference type="Google" id="ProtNLM"/>
    </source>
</evidence>
<name>A0AAN6YJ63_9PEZI</name>
<sequence length="96" mass="10879">MEQMVTLVVVFFNLTVTVHCHLRVRREPPTIFPFLWLFNHCFCPFNLVAKMAESLARPSVALPNGRTSCCPFRNDAIRGTIIGPLPIPARVVLEMI</sequence>
<evidence type="ECO:0000256" key="1">
    <source>
        <dbReference type="SAM" id="SignalP"/>
    </source>
</evidence>
<protein>
    <recommendedName>
        <fullName evidence="4">Secreted protein</fullName>
    </recommendedName>
</protein>
<dbReference type="Proteomes" id="UP001301769">
    <property type="component" value="Unassembled WGS sequence"/>
</dbReference>
<feature type="chain" id="PRO_5042909654" description="Secreted protein" evidence="1">
    <location>
        <begin position="21"/>
        <end position="96"/>
    </location>
</feature>
<reference evidence="2" key="2">
    <citation type="submission" date="2023-05" db="EMBL/GenBank/DDBJ databases">
        <authorList>
            <consortium name="Lawrence Berkeley National Laboratory"/>
            <person name="Steindorff A."/>
            <person name="Hensen N."/>
            <person name="Bonometti L."/>
            <person name="Westerberg I."/>
            <person name="Brannstrom I.O."/>
            <person name="Guillou S."/>
            <person name="Cros-Aarteil S."/>
            <person name="Calhoun S."/>
            <person name="Haridas S."/>
            <person name="Kuo A."/>
            <person name="Mondo S."/>
            <person name="Pangilinan J."/>
            <person name="Riley R."/>
            <person name="Labutti K."/>
            <person name="Andreopoulos B."/>
            <person name="Lipzen A."/>
            <person name="Chen C."/>
            <person name="Yanf M."/>
            <person name="Daum C."/>
            <person name="Ng V."/>
            <person name="Clum A."/>
            <person name="Ohm R."/>
            <person name="Martin F."/>
            <person name="Silar P."/>
            <person name="Natvig D."/>
            <person name="Lalanne C."/>
            <person name="Gautier V."/>
            <person name="Ament-Velasquez S.L."/>
            <person name="Kruys A."/>
            <person name="Hutchinson M.I."/>
            <person name="Powell A.J."/>
            <person name="Barry K."/>
            <person name="Miller A.N."/>
            <person name="Grigoriev I.V."/>
            <person name="Debuchy R."/>
            <person name="Gladieux P."/>
            <person name="Thoren M.H."/>
            <person name="Johannesson H."/>
        </authorList>
    </citation>
    <scope>NUCLEOTIDE SEQUENCE</scope>
    <source>
        <strain evidence="2">PSN293</strain>
    </source>
</reference>
<proteinExistence type="predicted"/>
<dbReference type="EMBL" id="MU858058">
    <property type="protein sequence ID" value="KAK4217622.1"/>
    <property type="molecule type" value="Genomic_DNA"/>
</dbReference>
<evidence type="ECO:0000313" key="3">
    <source>
        <dbReference type="Proteomes" id="UP001301769"/>
    </source>
</evidence>
<organism evidence="2 3">
    <name type="scientific">Rhypophila decipiens</name>
    <dbReference type="NCBI Taxonomy" id="261697"/>
    <lineage>
        <taxon>Eukaryota</taxon>
        <taxon>Fungi</taxon>
        <taxon>Dikarya</taxon>
        <taxon>Ascomycota</taxon>
        <taxon>Pezizomycotina</taxon>
        <taxon>Sordariomycetes</taxon>
        <taxon>Sordariomycetidae</taxon>
        <taxon>Sordariales</taxon>
        <taxon>Naviculisporaceae</taxon>
        <taxon>Rhypophila</taxon>
    </lineage>
</organism>
<keyword evidence="3" id="KW-1185">Reference proteome</keyword>